<proteinExistence type="predicted"/>
<accession>A0ABZ2BJD4</accession>
<keyword evidence="1" id="KW-0614">Plasmid</keyword>
<reference evidence="1" key="1">
    <citation type="submission" date="2023-08" db="EMBL/GenBank/DDBJ databases">
        <title>Complete genome sequence of Sinorhizobium chiapanecum ITTG S70 isolated from Acaciella angustissima nodules in Chiapas-Mexico.</title>
        <authorList>
            <person name="Rincon-Rosales R."/>
            <person name="Rogel M.A."/>
            <person name="Rincon-Medina C.I."/>
            <person name="Guerrero G."/>
            <person name="Manzano-Gomez L.A."/>
            <person name="Lopez-Lopez A."/>
            <person name="Rincon Molina F.A."/>
            <person name="Martinez-Romero E."/>
        </authorList>
    </citation>
    <scope>NUCLEOTIDE SEQUENCE</scope>
    <source>
        <strain evidence="1">ITTG S70</strain>
        <plasmid evidence="1">pSchITTGS70b</plasmid>
    </source>
</reference>
<geneLocation type="plasmid" evidence="1 2">
    <name>pSchITTGS70b</name>
</geneLocation>
<evidence type="ECO:0000313" key="1">
    <source>
        <dbReference type="EMBL" id="WVT06327.1"/>
    </source>
</evidence>
<gene>
    <name evidence="1" type="ORF">RB548_21870</name>
</gene>
<protein>
    <submittedName>
        <fullName evidence="1">Uncharacterized protein</fullName>
    </submittedName>
</protein>
<sequence>MKRLPIFCPIQDLEQLLMVSTEDELLQTFRAATEEKHAGWGARSIRSRIADEPKKRKALPFKLSEVLPWWQKVEEAKAARDRKKQD</sequence>
<organism evidence="1 2">
    <name type="scientific">Sinorhizobium chiapasense</name>
    <dbReference type="NCBI Taxonomy" id="501572"/>
    <lineage>
        <taxon>Bacteria</taxon>
        <taxon>Pseudomonadati</taxon>
        <taxon>Pseudomonadota</taxon>
        <taxon>Alphaproteobacteria</taxon>
        <taxon>Hyphomicrobiales</taxon>
        <taxon>Rhizobiaceae</taxon>
        <taxon>Sinorhizobium/Ensifer group</taxon>
        <taxon>Sinorhizobium</taxon>
    </lineage>
</organism>
<dbReference type="RefSeq" id="WP_331375391.1">
    <property type="nucleotide sequence ID" value="NZ_CP133150.1"/>
</dbReference>
<name>A0ABZ2BJD4_9HYPH</name>
<keyword evidence="2" id="KW-1185">Reference proteome</keyword>
<dbReference type="Proteomes" id="UP001432360">
    <property type="component" value="Plasmid pSchITTGS70b"/>
</dbReference>
<evidence type="ECO:0000313" key="2">
    <source>
        <dbReference type="Proteomes" id="UP001432360"/>
    </source>
</evidence>
<dbReference type="EMBL" id="CP133150">
    <property type="protein sequence ID" value="WVT06327.1"/>
    <property type="molecule type" value="Genomic_DNA"/>
</dbReference>